<dbReference type="Proteomes" id="UP000028712">
    <property type="component" value="Unassembled WGS sequence"/>
</dbReference>
<dbReference type="Pfam" id="PF13460">
    <property type="entry name" value="NAD_binding_10"/>
    <property type="match status" value="1"/>
</dbReference>
<comment type="caution">
    <text evidence="2">The sequence shown here is derived from an EMBL/GenBank/DDBJ whole genome shotgun (WGS) entry which is preliminary data.</text>
</comment>
<dbReference type="PANTHER" id="PTHR43355">
    <property type="entry name" value="FLAVIN REDUCTASE (NADPH)"/>
    <property type="match status" value="1"/>
</dbReference>
<dbReference type="Gene3D" id="3.40.50.720">
    <property type="entry name" value="NAD(P)-binding Rossmann-like Domain"/>
    <property type="match status" value="1"/>
</dbReference>
<protein>
    <submittedName>
        <fullName evidence="2">NADH-flavin reductase</fullName>
    </submittedName>
</protein>
<gene>
    <name evidence="3" type="ORF">B0A62_00235</name>
    <name evidence="2" type="ORF">IW20_14390</name>
</gene>
<dbReference type="AlphaFoldDB" id="A0A086AF66"/>
<reference evidence="2 4" key="1">
    <citation type="submission" date="2014-07" db="EMBL/GenBank/DDBJ databases">
        <title>Genome of Flavobacterium hydatis DSM 2063.</title>
        <authorList>
            <person name="Pipes S.E."/>
            <person name="Stropko S.J."/>
            <person name="Newman J.D."/>
        </authorList>
    </citation>
    <scope>NUCLEOTIDE SEQUENCE [LARGE SCALE GENOMIC DNA]</scope>
    <source>
        <strain evidence="2 4">DSM 2063</strain>
    </source>
</reference>
<organism evidence="2 4">
    <name type="scientific">Flavobacterium hydatis</name>
    <name type="common">Cytophaga aquatilis</name>
    <dbReference type="NCBI Taxonomy" id="991"/>
    <lineage>
        <taxon>Bacteria</taxon>
        <taxon>Pseudomonadati</taxon>
        <taxon>Bacteroidota</taxon>
        <taxon>Flavobacteriia</taxon>
        <taxon>Flavobacteriales</taxon>
        <taxon>Flavobacteriaceae</taxon>
        <taxon>Flavobacterium</taxon>
    </lineage>
</organism>
<evidence type="ECO:0000259" key="1">
    <source>
        <dbReference type="Pfam" id="PF13460"/>
    </source>
</evidence>
<dbReference type="InterPro" id="IPR016040">
    <property type="entry name" value="NAD(P)-bd_dom"/>
</dbReference>
<proteinExistence type="predicted"/>
<dbReference type="RefSeq" id="WP_035623446.1">
    <property type="nucleotide sequence ID" value="NZ_JBEWQG010000004.1"/>
</dbReference>
<dbReference type="SUPFAM" id="SSF51735">
    <property type="entry name" value="NAD(P)-binding Rossmann-fold domains"/>
    <property type="match status" value="1"/>
</dbReference>
<dbReference type="STRING" id="991.IW20_14390"/>
<dbReference type="Proteomes" id="UP000198424">
    <property type="component" value="Unassembled WGS sequence"/>
</dbReference>
<name>A0A086AF66_FLAHY</name>
<keyword evidence="5" id="KW-1185">Reference proteome</keyword>
<evidence type="ECO:0000313" key="2">
    <source>
        <dbReference type="EMBL" id="KFF15330.1"/>
    </source>
</evidence>
<feature type="domain" description="NAD(P)-binding" evidence="1">
    <location>
        <begin position="11"/>
        <end position="199"/>
    </location>
</feature>
<dbReference type="GO" id="GO:0004074">
    <property type="term" value="F:biliverdin reductase [NAD(P)H] activity"/>
    <property type="evidence" value="ECO:0007669"/>
    <property type="project" value="TreeGrafter"/>
</dbReference>
<sequence length="212" mass="23455">MKNIIKVAVLGGGGRTGKYVIDQLLNKGFGVKLLLRNPENLQNINPLVELIKGDAIDAQSIRLLLEGCQAVISTIGQRQGEPLVASEATINILNAMNEFGIQRYILLAGLNIDTPFDKKGEKTILGTEWMKTNFPVIQEDRQKTYNLLVESNVNWTLVRVPFIEFTDVSAEVAVSLEDCLGDKINATDVASFMVSQIFDDKFIKKSPFIANL</sequence>
<accession>A0A086AF66</accession>
<dbReference type="eggNOG" id="COG0702">
    <property type="taxonomic scope" value="Bacteria"/>
</dbReference>
<dbReference type="GO" id="GO:0042602">
    <property type="term" value="F:riboflavin reductase (NADPH) activity"/>
    <property type="evidence" value="ECO:0007669"/>
    <property type="project" value="TreeGrafter"/>
</dbReference>
<dbReference type="InterPro" id="IPR036291">
    <property type="entry name" value="NAD(P)-bd_dom_sf"/>
</dbReference>
<dbReference type="EMBL" id="MUGY01000001">
    <property type="protein sequence ID" value="OXA98266.1"/>
    <property type="molecule type" value="Genomic_DNA"/>
</dbReference>
<dbReference type="OrthoDB" id="9790734at2"/>
<dbReference type="InterPro" id="IPR051606">
    <property type="entry name" value="Polyketide_Oxido-like"/>
</dbReference>
<evidence type="ECO:0000313" key="4">
    <source>
        <dbReference type="Proteomes" id="UP000028712"/>
    </source>
</evidence>
<reference evidence="3 5" key="2">
    <citation type="submission" date="2016-11" db="EMBL/GenBank/DDBJ databases">
        <title>Whole genomes of Flavobacteriaceae.</title>
        <authorList>
            <person name="Stine C."/>
            <person name="Li C."/>
            <person name="Tadesse D."/>
        </authorList>
    </citation>
    <scope>NUCLEOTIDE SEQUENCE [LARGE SCALE GENOMIC DNA]</scope>
    <source>
        <strain evidence="3 5">ATCC 29551</strain>
    </source>
</reference>
<dbReference type="EMBL" id="JPRM01000022">
    <property type="protein sequence ID" value="KFF15330.1"/>
    <property type="molecule type" value="Genomic_DNA"/>
</dbReference>
<evidence type="ECO:0000313" key="3">
    <source>
        <dbReference type="EMBL" id="OXA98266.1"/>
    </source>
</evidence>
<dbReference type="PANTHER" id="PTHR43355:SF2">
    <property type="entry name" value="FLAVIN REDUCTASE (NADPH)"/>
    <property type="match status" value="1"/>
</dbReference>
<evidence type="ECO:0000313" key="5">
    <source>
        <dbReference type="Proteomes" id="UP000198424"/>
    </source>
</evidence>